<dbReference type="CDD" id="cd05121">
    <property type="entry name" value="ABC1_ADCK3-like"/>
    <property type="match status" value="1"/>
</dbReference>
<dbReference type="InterPro" id="IPR004147">
    <property type="entry name" value="ABC1_dom"/>
</dbReference>
<dbReference type="GO" id="GO:0016740">
    <property type="term" value="F:transferase activity"/>
    <property type="evidence" value="ECO:0007669"/>
    <property type="project" value="UniProtKB-KW"/>
</dbReference>
<feature type="domain" description="ABC1 atypical kinase-like" evidence="3">
    <location>
        <begin position="103"/>
        <end position="346"/>
    </location>
</feature>
<gene>
    <name evidence="4" type="primary">ubiB_4</name>
    <name evidence="4" type="ORF">GALL_141920</name>
</gene>
<feature type="transmembrane region" description="Helical" evidence="2">
    <location>
        <begin position="508"/>
        <end position="529"/>
    </location>
</feature>
<dbReference type="SUPFAM" id="SSF56112">
    <property type="entry name" value="Protein kinase-like (PK-like)"/>
    <property type="match status" value="1"/>
</dbReference>
<keyword evidence="2" id="KW-1133">Transmembrane helix</keyword>
<evidence type="ECO:0000259" key="3">
    <source>
        <dbReference type="Pfam" id="PF03109"/>
    </source>
</evidence>
<dbReference type="InterPro" id="IPR011009">
    <property type="entry name" value="Kinase-like_dom_sf"/>
</dbReference>
<dbReference type="Pfam" id="PF03109">
    <property type="entry name" value="ABC1"/>
    <property type="match status" value="1"/>
</dbReference>
<keyword evidence="4" id="KW-0808">Transferase</keyword>
<comment type="similarity">
    <text evidence="1">Belongs to the protein kinase superfamily. ADCK protein kinase family.</text>
</comment>
<reference evidence="4" key="1">
    <citation type="submission" date="2016-10" db="EMBL/GenBank/DDBJ databases">
        <title>Sequence of Gallionella enrichment culture.</title>
        <authorList>
            <person name="Poehlein A."/>
            <person name="Muehling M."/>
            <person name="Daniel R."/>
        </authorList>
    </citation>
    <scope>NUCLEOTIDE SEQUENCE</scope>
</reference>
<evidence type="ECO:0000256" key="2">
    <source>
        <dbReference type="SAM" id="Phobius"/>
    </source>
</evidence>
<dbReference type="AlphaFoldDB" id="A0A1J5SQ58"/>
<organism evidence="4">
    <name type="scientific">mine drainage metagenome</name>
    <dbReference type="NCBI Taxonomy" id="410659"/>
    <lineage>
        <taxon>unclassified sequences</taxon>
        <taxon>metagenomes</taxon>
        <taxon>ecological metagenomes</taxon>
    </lineage>
</organism>
<keyword evidence="2" id="KW-0472">Membrane</keyword>
<proteinExistence type="inferred from homology"/>
<accession>A0A1J5SQ58</accession>
<evidence type="ECO:0000313" key="4">
    <source>
        <dbReference type="EMBL" id="OIR03772.1"/>
    </source>
</evidence>
<name>A0A1J5SQ58_9ZZZZ</name>
<protein>
    <recommendedName>
        <fullName evidence="3">ABC1 atypical kinase-like domain-containing protein</fullName>
    </recommendedName>
</protein>
<dbReference type="PANTHER" id="PTHR10566:SF113">
    <property type="entry name" value="PROTEIN ACTIVITY OF BC1 COMPLEX KINASE 7, CHLOROPLASTIC"/>
    <property type="match status" value="1"/>
</dbReference>
<dbReference type="EMBL" id="MLJW01000063">
    <property type="protein sequence ID" value="OIR03772.1"/>
    <property type="molecule type" value="Genomic_DNA"/>
</dbReference>
<sequence>MLFARFRRFTRAVEHAQRYRTIVGVFLKYGYVDLAQHLPLSRLWIWLRSHPLRRGASEIGALSRPERLRRAFEELGPAFVKLGQLLAGRTRLLPRDYTDELVKLHDQVPPVDFREVEALITGELHQPPDRVFSRIDPKPLGSASIAQVHRAISREEGEVVIKVQRPDIERIVHVDLEIMMRIAELLERNLETWQPHQPSAIVAEFARRMEQELDFSAEAAAMERFARQFEGEATVCVPRVLRALSTRRMLTMECVDGVSASQLEALDAAGLDRREIARRLGNLTFRQIFVHGFFHGDPHPGNIHVLPDNVICFLDFGMTGFLERSVRDKLAALLVAVARKDEREATAALVHLAGAELEPPKPGLEADIAEFIQRHFTGPMKDLVFPRLLQQLLRITARHSLTLPPEVFLVIKVLGQVEGLVGALDPDYDFLEQAGPFVREIYGKRAQPGRIMRELLQFGGETVEALRALPMDIRRVAAQLRDGRAAVNFRVEGLRPLNETLERTTNRLAFAVVLAAMIVASALVIHSGIAPKWHGIPVIGLAGYVFAALMAATLLISMVRHGRM</sequence>
<comment type="caution">
    <text evidence="4">The sequence shown here is derived from an EMBL/GenBank/DDBJ whole genome shotgun (WGS) entry which is preliminary data.</text>
</comment>
<feature type="transmembrane region" description="Helical" evidence="2">
    <location>
        <begin position="535"/>
        <end position="559"/>
    </location>
</feature>
<dbReference type="InterPro" id="IPR050154">
    <property type="entry name" value="UbiB_kinase"/>
</dbReference>
<evidence type="ECO:0000256" key="1">
    <source>
        <dbReference type="ARBA" id="ARBA00009670"/>
    </source>
</evidence>
<keyword evidence="2" id="KW-0812">Transmembrane</keyword>
<dbReference type="PANTHER" id="PTHR10566">
    <property type="entry name" value="CHAPERONE-ACTIVITY OF BC1 COMPLEX CABC1 -RELATED"/>
    <property type="match status" value="1"/>
</dbReference>